<evidence type="ECO:0000313" key="2">
    <source>
        <dbReference type="Proteomes" id="UP000315082"/>
    </source>
</evidence>
<reference evidence="1 2" key="1">
    <citation type="submission" date="2019-02" db="EMBL/GenBank/DDBJ databases">
        <title>Deep-cultivation of Planctomycetes and their phenomic and genomic characterization uncovers novel biology.</title>
        <authorList>
            <person name="Wiegand S."/>
            <person name="Jogler M."/>
            <person name="Boedeker C."/>
            <person name="Pinto D."/>
            <person name="Vollmers J."/>
            <person name="Rivas-Marin E."/>
            <person name="Kohn T."/>
            <person name="Peeters S.H."/>
            <person name="Heuer A."/>
            <person name="Rast P."/>
            <person name="Oberbeckmann S."/>
            <person name="Bunk B."/>
            <person name="Jeske O."/>
            <person name="Meyerdierks A."/>
            <person name="Storesund J.E."/>
            <person name="Kallscheuer N."/>
            <person name="Luecker S."/>
            <person name="Lage O.M."/>
            <person name="Pohl T."/>
            <person name="Merkel B.J."/>
            <person name="Hornburger P."/>
            <person name="Mueller R.-W."/>
            <person name="Bruemmer F."/>
            <person name="Labrenz M."/>
            <person name="Spormann A.M."/>
            <person name="Op den Camp H."/>
            <person name="Overmann J."/>
            <person name="Amann R."/>
            <person name="Jetten M.S.M."/>
            <person name="Mascher T."/>
            <person name="Medema M.H."/>
            <person name="Devos D.P."/>
            <person name="Kaster A.-K."/>
            <person name="Ovreas L."/>
            <person name="Rohde M."/>
            <person name="Galperin M.Y."/>
            <person name="Jogler C."/>
        </authorList>
    </citation>
    <scope>NUCLEOTIDE SEQUENCE [LARGE SCALE GENOMIC DNA]</scope>
    <source>
        <strain evidence="1 2">Poly24</strain>
    </source>
</reference>
<dbReference type="Pfam" id="PF10604">
    <property type="entry name" value="Polyketide_cyc2"/>
    <property type="match status" value="1"/>
</dbReference>
<keyword evidence="2" id="KW-1185">Reference proteome</keyword>
<dbReference type="KEGG" id="rcf:Poly24_07890"/>
<accession>A0A518JNL5</accession>
<organism evidence="1 2">
    <name type="scientific">Rosistilla carotiformis</name>
    <dbReference type="NCBI Taxonomy" id="2528017"/>
    <lineage>
        <taxon>Bacteria</taxon>
        <taxon>Pseudomonadati</taxon>
        <taxon>Planctomycetota</taxon>
        <taxon>Planctomycetia</taxon>
        <taxon>Pirellulales</taxon>
        <taxon>Pirellulaceae</taxon>
        <taxon>Rosistilla</taxon>
    </lineage>
</organism>
<proteinExistence type="predicted"/>
<dbReference type="Gene3D" id="3.30.530.20">
    <property type="match status" value="1"/>
</dbReference>
<name>A0A518JNL5_9BACT</name>
<dbReference type="CDD" id="cd07818">
    <property type="entry name" value="SRPBCC_1"/>
    <property type="match status" value="1"/>
</dbReference>
<evidence type="ECO:0000313" key="1">
    <source>
        <dbReference type="EMBL" id="QDV67098.1"/>
    </source>
</evidence>
<sequence length="284" mass="32769">MPAYRVERSILIDADAETVFDTVADFSTWSTWSPWFVIAHEAVVTVTDDPKSVGSIYRWSGEFVGRGEIEHRQLDRPRKIVDTLRFEKPFKSTSQVEFSVQSEAGQTRLSWAMDGTLPWFLFWMRRNMETFIGMDYQRGLKMLREYIQTGRVLSKSTVEGIEKIPPRRVIGLRESCQLAEIGPVMEKTFARVGEDLRSRWGRVLATQYAVGRGDVERLPPQRHDAWPVRIHLRICRRSKRLTAGGARRVLDPGSQGVARQACRQLRKPWQCVEWCSPVCQLPKT</sequence>
<dbReference type="OrthoDB" id="9807923at2"/>
<protein>
    <submittedName>
        <fullName evidence="1">Polyketide cyclase / dehydrase and lipid transport</fullName>
    </submittedName>
</protein>
<gene>
    <name evidence="1" type="ORF">Poly24_07890</name>
</gene>
<dbReference type="InterPro" id="IPR019587">
    <property type="entry name" value="Polyketide_cyclase/dehydratase"/>
</dbReference>
<dbReference type="AlphaFoldDB" id="A0A518JNL5"/>
<dbReference type="SUPFAM" id="SSF55961">
    <property type="entry name" value="Bet v1-like"/>
    <property type="match status" value="1"/>
</dbReference>
<dbReference type="EMBL" id="CP036348">
    <property type="protein sequence ID" value="QDV67098.1"/>
    <property type="molecule type" value="Genomic_DNA"/>
</dbReference>
<dbReference type="Proteomes" id="UP000315082">
    <property type="component" value="Chromosome"/>
</dbReference>
<dbReference type="InterPro" id="IPR023393">
    <property type="entry name" value="START-like_dom_sf"/>
</dbReference>